<sequence length="61" mass="7076">LIMLTCQKSFLRCGMLNAHTSDFPSNVIRPVVLKLFWAATHCRKRHSSRIVKAVLIFYDQN</sequence>
<organism evidence="1 2">
    <name type="scientific">Trichinella pseudospiralis</name>
    <name type="common">Parasitic roundworm</name>
    <dbReference type="NCBI Taxonomy" id="6337"/>
    <lineage>
        <taxon>Eukaryota</taxon>
        <taxon>Metazoa</taxon>
        <taxon>Ecdysozoa</taxon>
        <taxon>Nematoda</taxon>
        <taxon>Enoplea</taxon>
        <taxon>Dorylaimia</taxon>
        <taxon>Trichinellida</taxon>
        <taxon>Trichinellidae</taxon>
        <taxon>Trichinella</taxon>
    </lineage>
</organism>
<proteinExistence type="predicted"/>
<accession>A0A0V1JHK5</accession>
<evidence type="ECO:0000313" key="2">
    <source>
        <dbReference type="Proteomes" id="UP000054805"/>
    </source>
</evidence>
<keyword evidence="2" id="KW-1185">Reference proteome</keyword>
<comment type="caution">
    <text evidence="1">The sequence shown here is derived from an EMBL/GenBank/DDBJ whole genome shotgun (WGS) entry which is preliminary data.</text>
</comment>
<feature type="non-terminal residue" evidence="1">
    <location>
        <position position="1"/>
    </location>
</feature>
<dbReference type="Proteomes" id="UP000054805">
    <property type="component" value="Unassembled WGS sequence"/>
</dbReference>
<evidence type="ECO:0000313" key="1">
    <source>
        <dbReference type="EMBL" id="KRZ34487.1"/>
    </source>
</evidence>
<name>A0A0V1JHK5_TRIPS</name>
<dbReference type="EMBL" id="JYDS01000003">
    <property type="protein sequence ID" value="KRZ34487.1"/>
    <property type="molecule type" value="Genomic_DNA"/>
</dbReference>
<protein>
    <submittedName>
        <fullName evidence="1">Uncharacterized protein</fullName>
    </submittedName>
</protein>
<gene>
    <name evidence="1" type="ORF">T4B_11336</name>
</gene>
<dbReference type="AlphaFoldDB" id="A0A0V1JHK5"/>
<reference evidence="1 2" key="1">
    <citation type="submission" date="2015-01" db="EMBL/GenBank/DDBJ databases">
        <title>Evolution of Trichinella species and genotypes.</title>
        <authorList>
            <person name="Korhonen P.K."/>
            <person name="Edoardo P."/>
            <person name="Giuseppe L.R."/>
            <person name="Gasser R.B."/>
        </authorList>
    </citation>
    <scope>NUCLEOTIDE SEQUENCE [LARGE SCALE GENOMIC DNA]</scope>
    <source>
        <strain evidence="1">ISS588</strain>
    </source>
</reference>